<evidence type="ECO:0000313" key="2">
    <source>
        <dbReference type="EMBL" id="KAG9242044.1"/>
    </source>
</evidence>
<keyword evidence="1" id="KW-0472">Membrane</keyword>
<sequence length="230" mass="26266">MLYQYPNQPARLCRHREECCCFDFLLRPYYSCQSTLKWATPLFLTLLELMEIFPPRNYSYNYSSPHPTTAKRDTTSLASSPTTNMLFRSSKVQSKVIDVETPTILLFGMSKSLYRSLSPEFPRTVSASSPISSNAKEISGKDSEQRHDSLSLEGYEWQTNGFEDQLCELPDNGSSETCGQRVDRQRLHRTKYHRYILMTSMLLAIYILLAVSCGVLRCSLLHSLASGMLD</sequence>
<comment type="caution">
    <text evidence="2">The sequence shown here is derived from an EMBL/GenBank/DDBJ whole genome shotgun (WGS) entry which is preliminary data.</text>
</comment>
<name>A0A9P7YY15_9HELO</name>
<dbReference type="EMBL" id="MU254120">
    <property type="protein sequence ID" value="KAG9242044.1"/>
    <property type="molecule type" value="Genomic_DNA"/>
</dbReference>
<protein>
    <submittedName>
        <fullName evidence="2">Uncharacterized protein</fullName>
    </submittedName>
</protein>
<dbReference type="AlphaFoldDB" id="A0A9P7YY15"/>
<proteinExistence type="predicted"/>
<reference evidence="2" key="1">
    <citation type="journal article" date="2021" name="IMA Fungus">
        <title>Genomic characterization of three marine fungi, including Emericellopsis atlantica sp. nov. with signatures of a generalist lifestyle and marine biomass degradation.</title>
        <authorList>
            <person name="Hagestad O.C."/>
            <person name="Hou L."/>
            <person name="Andersen J.H."/>
            <person name="Hansen E.H."/>
            <person name="Altermark B."/>
            <person name="Li C."/>
            <person name="Kuhnert E."/>
            <person name="Cox R.J."/>
            <person name="Crous P.W."/>
            <person name="Spatafora J.W."/>
            <person name="Lail K."/>
            <person name="Amirebrahimi M."/>
            <person name="Lipzen A."/>
            <person name="Pangilinan J."/>
            <person name="Andreopoulos W."/>
            <person name="Hayes R.D."/>
            <person name="Ng V."/>
            <person name="Grigoriev I.V."/>
            <person name="Jackson S.A."/>
            <person name="Sutton T.D.S."/>
            <person name="Dobson A.D.W."/>
            <person name="Rama T."/>
        </authorList>
    </citation>
    <scope>NUCLEOTIDE SEQUENCE</scope>
    <source>
        <strain evidence="2">TRa3180A</strain>
    </source>
</reference>
<evidence type="ECO:0000256" key="1">
    <source>
        <dbReference type="SAM" id="Phobius"/>
    </source>
</evidence>
<keyword evidence="1" id="KW-0812">Transmembrane</keyword>
<gene>
    <name evidence="2" type="ORF">BJ878DRAFT_192428</name>
</gene>
<evidence type="ECO:0000313" key="3">
    <source>
        <dbReference type="Proteomes" id="UP000887226"/>
    </source>
</evidence>
<feature type="transmembrane region" description="Helical" evidence="1">
    <location>
        <begin position="195"/>
        <end position="222"/>
    </location>
</feature>
<dbReference type="Proteomes" id="UP000887226">
    <property type="component" value="Unassembled WGS sequence"/>
</dbReference>
<accession>A0A9P7YY15</accession>
<keyword evidence="3" id="KW-1185">Reference proteome</keyword>
<keyword evidence="1" id="KW-1133">Transmembrane helix</keyword>
<organism evidence="2 3">
    <name type="scientific">Calycina marina</name>
    <dbReference type="NCBI Taxonomy" id="1763456"/>
    <lineage>
        <taxon>Eukaryota</taxon>
        <taxon>Fungi</taxon>
        <taxon>Dikarya</taxon>
        <taxon>Ascomycota</taxon>
        <taxon>Pezizomycotina</taxon>
        <taxon>Leotiomycetes</taxon>
        <taxon>Helotiales</taxon>
        <taxon>Pezizellaceae</taxon>
        <taxon>Calycina</taxon>
    </lineage>
</organism>